<dbReference type="AlphaFoldDB" id="A0A0F9E2Q6"/>
<reference evidence="2" key="1">
    <citation type="journal article" date="2015" name="Nature">
        <title>Complex archaea that bridge the gap between prokaryotes and eukaryotes.</title>
        <authorList>
            <person name="Spang A."/>
            <person name="Saw J.H."/>
            <person name="Jorgensen S.L."/>
            <person name="Zaremba-Niedzwiedzka K."/>
            <person name="Martijn J."/>
            <person name="Lind A.E."/>
            <person name="van Eijk R."/>
            <person name="Schleper C."/>
            <person name="Guy L."/>
            <person name="Ettema T.J."/>
        </authorList>
    </citation>
    <scope>NUCLEOTIDE SEQUENCE</scope>
</reference>
<comment type="caution">
    <text evidence="2">The sequence shown here is derived from an EMBL/GenBank/DDBJ whole genome shotgun (WGS) entry which is preliminary data.</text>
</comment>
<evidence type="ECO:0000256" key="1">
    <source>
        <dbReference type="SAM" id="Coils"/>
    </source>
</evidence>
<dbReference type="EMBL" id="LAZR01026582">
    <property type="protein sequence ID" value="KKL68269.1"/>
    <property type="molecule type" value="Genomic_DNA"/>
</dbReference>
<accession>A0A0F9E2Q6</accession>
<keyword evidence="1" id="KW-0175">Coiled coil</keyword>
<sequence length="231" mass="27640">MFLVSRIFKKYSKWEKFRAFYSQSTKVKVNYIEEYYRNVMIFEFFMPLTSETDLRASLDELFYKDTVKLAIIKIPDNELNNAFNKEIEETEEQYIESVCEWISERFGGYSIGTVRGRFKMDDLKTFAEVALIRSRGMDYLIDETTAIVRFIFYVGNPVINRALFNIEQFNENQEELEIQKGIQKEANQIRYIFKNLFVKSILELVDGEDEIWMLESGIRNRLYIWKIELAQ</sequence>
<evidence type="ECO:0000313" key="2">
    <source>
        <dbReference type="EMBL" id="KKL68269.1"/>
    </source>
</evidence>
<proteinExistence type="predicted"/>
<feature type="coiled-coil region" evidence="1">
    <location>
        <begin position="159"/>
        <end position="186"/>
    </location>
</feature>
<gene>
    <name evidence="2" type="ORF">LCGC14_2126680</name>
</gene>
<name>A0A0F9E2Q6_9ZZZZ</name>
<organism evidence="2">
    <name type="scientific">marine sediment metagenome</name>
    <dbReference type="NCBI Taxonomy" id="412755"/>
    <lineage>
        <taxon>unclassified sequences</taxon>
        <taxon>metagenomes</taxon>
        <taxon>ecological metagenomes</taxon>
    </lineage>
</organism>
<protein>
    <submittedName>
        <fullName evidence="2">Uncharacterized protein</fullName>
    </submittedName>
</protein>